<dbReference type="AlphaFoldDB" id="A0AAN4ZCL6"/>
<dbReference type="GO" id="GO:0005811">
    <property type="term" value="C:lipid droplet"/>
    <property type="evidence" value="ECO:0007669"/>
    <property type="project" value="TreeGrafter"/>
</dbReference>
<reference evidence="7" key="1">
    <citation type="submission" date="2022-10" db="EMBL/GenBank/DDBJ databases">
        <title>Genome assembly of Pristionchus species.</title>
        <authorList>
            <person name="Yoshida K."/>
            <person name="Sommer R.J."/>
        </authorList>
    </citation>
    <scope>NUCLEOTIDE SEQUENCE [LARGE SCALE GENOMIC DNA]</scope>
    <source>
        <strain evidence="7">RS5460</strain>
    </source>
</reference>
<dbReference type="PANTHER" id="PTHR24322:SF742">
    <property type="entry name" value="PROTEIN DHS-3"/>
    <property type="match status" value="1"/>
</dbReference>
<dbReference type="Gene3D" id="3.40.50.720">
    <property type="entry name" value="NAD(P)-binding Rossmann-like Domain"/>
    <property type="match status" value="1"/>
</dbReference>
<dbReference type="InterPro" id="IPR002347">
    <property type="entry name" value="SDR_fam"/>
</dbReference>
<evidence type="ECO:0000256" key="2">
    <source>
        <dbReference type="ARBA" id="ARBA00023002"/>
    </source>
</evidence>
<comment type="similarity">
    <text evidence="1 4">Belongs to the short-chain dehydrogenases/reductases (SDR) family.</text>
</comment>
<dbReference type="SUPFAM" id="SSF51735">
    <property type="entry name" value="NAD(P)-binding Rossmann-fold domains"/>
    <property type="match status" value="1"/>
</dbReference>
<dbReference type="PANTHER" id="PTHR24322">
    <property type="entry name" value="PKSB"/>
    <property type="match status" value="1"/>
</dbReference>
<dbReference type="Proteomes" id="UP001328107">
    <property type="component" value="Unassembled WGS sequence"/>
</dbReference>
<evidence type="ECO:0000313" key="7">
    <source>
        <dbReference type="Proteomes" id="UP001328107"/>
    </source>
</evidence>
<feature type="non-terminal residue" evidence="6">
    <location>
        <position position="1"/>
    </location>
</feature>
<dbReference type="Pfam" id="PF00106">
    <property type="entry name" value="adh_short"/>
    <property type="match status" value="1"/>
</dbReference>
<dbReference type="PRINTS" id="PR00081">
    <property type="entry name" value="GDHRDH"/>
</dbReference>
<feature type="transmembrane region" description="Helical" evidence="5">
    <location>
        <begin position="21"/>
        <end position="42"/>
    </location>
</feature>
<evidence type="ECO:0000256" key="5">
    <source>
        <dbReference type="SAM" id="Phobius"/>
    </source>
</evidence>
<keyword evidence="5" id="KW-0812">Transmembrane</keyword>
<dbReference type="InterPro" id="IPR036291">
    <property type="entry name" value="NAD(P)-bd_dom_sf"/>
</dbReference>
<evidence type="ECO:0008006" key="8">
    <source>
        <dbReference type="Google" id="ProtNLM"/>
    </source>
</evidence>
<dbReference type="CDD" id="cd05339">
    <property type="entry name" value="17beta-HSDXI-like_SDR_c"/>
    <property type="match status" value="1"/>
</dbReference>
<keyword evidence="2" id="KW-0560">Oxidoreductase</keyword>
<dbReference type="FunFam" id="3.40.50.720:FF:000202">
    <property type="entry name" value="Short-chain dehydrogenase/reductase family 16C member 6"/>
    <property type="match status" value="1"/>
</dbReference>
<keyword evidence="7" id="KW-1185">Reference proteome</keyword>
<evidence type="ECO:0000313" key="6">
    <source>
        <dbReference type="EMBL" id="GMR38326.1"/>
    </source>
</evidence>
<dbReference type="EMBL" id="BTRK01000002">
    <property type="protein sequence ID" value="GMR38326.1"/>
    <property type="molecule type" value="Genomic_DNA"/>
</dbReference>
<dbReference type="GO" id="GO:0016616">
    <property type="term" value="F:oxidoreductase activity, acting on the CH-OH group of donors, NAD or NADP as acceptor"/>
    <property type="evidence" value="ECO:0007669"/>
    <property type="project" value="TreeGrafter"/>
</dbReference>
<keyword evidence="5" id="KW-0472">Membrane</keyword>
<dbReference type="PRINTS" id="PR00080">
    <property type="entry name" value="SDRFAMILY"/>
</dbReference>
<keyword evidence="5" id="KW-1133">Transmembrane helix</keyword>
<organism evidence="6 7">
    <name type="scientific">Pristionchus mayeri</name>
    <dbReference type="NCBI Taxonomy" id="1317129"/>
    <lineage>
        <taxon>Eukaryota</taxon>
        <taxon>Metazoa</taxon>
        <taxon>Ecdysozoa</taxon>
        <taxon>Nematoda</taxon>
        <taxon>Chromadorea</taxon>
        <taxon>Rhabditida</taxon>
        <taxon>Rhabditina</taxon>
        <taxon>Diplogasteromorpha</taxon>
        <taxon>Diplogasteroidea</taxon>
        <taxon>Neodiplogasteridae</taxon>
        <taxon>Pristionchus</taxon>
    </lineage>
</organism>
<protein>
    <recommendedName>
        <fullName evidence="8">Dehydrogenase</fullName>
    </recommendedName>
</protein>
<gene>
    <name evidence="6" type="ORF">PMAYCL1PPCAC_08521</name>
</gene>
<evidence type="ECO:0000256" key="3">
    <source>
        <dbReference type="ARBA" id="ARBA00023027"/>
    </source>
</evidence>
<evidence type="ECO:0000256" key="1">
    <source>
        <dbReference type="ARBA" id="ARBA00006484"/>
    </source>
</evidence>
<proteinExistence type="inferred from homology"/>
<keyword evidence="3" id="KW-0520">NAD</keyword>
<evidence type="ECO:0000256" key="4">
    <source>
        <dbReference type="RuleBase" id="RU000363"/>
    </source>
</evidence>
<sequence length="316" mass="34669">RYFILKMHEYMEEALQVFMTLLRVLITIVIGSVKALLPMGVLPRKSVQGQICLITGAGSGLGRLMAIEFAKLGCTLVLWDLNEKGNEETKIMLSKSGVKVFTYTLDLSKREEINATAEEVRKEVGDVDILINNAGIVTGKKIFECPDELMEKTMAVNCNACLFTAKNFVRSMIERNNGHIVTIASMAGKGGTAGLVDYCASKHGAVGFHESITAELRKLNASGVKTTVICPYYIGTGMFAGVENKTKIPVLEPEYVVECILEAVLTNKEEMLIPRRMYVSTALSALLPTETKMILLENSGTMETMDHFVGRKGIKA</sequence>
<comment type="caution">
    <text evidence="6">The sequence shown here is derived from an EMBL/GenBank/DDBJ whole genome shotgun (WGS) entry which is preliminary data.</text>
</comment>
<accession>A0AAN4ZCL6</accession>
<name>A0AAN4ZCL6_9BILA</name>